<evidence type="ECO:0000313" key="4">
    <source>
        <dbReference type="Proteomes" id="UP001168098"/>
    </source>
</evidence>
<evidence type="ECO:0000313" key="3">
    <source>
        <dbReference type="EMBL" id="KAJ9706562.1"/>
    </source>
</evidence>
<dbReference type="Proteomes" id="UP001168098">
    <property type="component" value="Unassembled WGS sequence"/>
</dbReference>
<comment type="caution">
    <text evidence="3">The sequence shown here is derived from an EMBL/GenBank/DDBJ whole genome shotgun (WGS) entry which is preliminary data.</text>
</comment>
<protein>
    <recommendedName>
        <fullName evidence="2">Neprosin PEP catalytic domain-containing protein</fullName>
    </recommendedName>
</protein>
<keyword evidence="1" id="KW-1133">Transmembrane helix</keyword>
<accession>A0AA39AFF6</accession>
<keyword evidence="1" id="KW-0812">Transmembrane</keyword>
<gene>
    <name evidence="3" type="ORF">PVL29_001839</name>
</gene>
<dbReference type="EMBL" id="JARBHA010000002">
    <property type="protein sequence ID" value="KAJ9706562.1"/>
    <property type="molecule type" value="Genomic_DNA"/>
</dbReference>
<name>A0AA39AFF6_VITRO</name>
<evidence type="ECO:0000256" key="1">
    <source>
        <dbReference type="SAM" id="Phobius"/>
    </source>
</evidence>
<keyword evidence="4" id="KW-1185">Reference proteome</keyword>
<feature type="domain" description="Neprosin PEP catalytic" evidence="2">
    <location>
        <begin position="190"/>
        <end position="431"/>
    </location>
</feature>
<reference evidence="3 4" key="1">
    <citation type="journal article" date="2023" name="BMC Biotechnol.">
        <title>Vitis rotundifolia cv Carlos genome sequencing.</title>
        <authorList>
            <person name="Huff M."/>
            <person name="Hulse-Kemp A."/>
            <person name="Scheffler B."/>
            <person name="Youngblood R."/>
            <person name="Simpson S."/>
            <person name="Babiker E."/>
            <person name="Staton M."/>
        </authorList>
    </citation>
    <scope>NUCLEOTIDE SEQUENCE [LARGE SCALE GENOMIC DNA]</scope>
    <source>
        <tissue evidence="3">Leaf</tissue>
    </source>
</reference>
<evidence type="ECO:0000259" key="2">
    <source>
        <dbReference type="PROSITE" id="PS52045"/>
    </source>
</evidence>
<proteinExistence type="predicted"/>
<dbReference type="AlphaFoldDB" id="A0AA39AFF6"/>
<keyword evidence="1" id="KW-0472">Membrane</keyword>
<organism evidence="3 4">
    <name type="scientific">Vitis rotundifolia</name>
    <name type="common">Muscadine grape</name>
    <dbReference type="NCBI Taxonomy" id="103349"/>
    <lineage>
        <taxon>Eukaryota</taxon>
        <taxon>Viridiplantae</taxon>
        <taxon>Streptophyta</taxon>
        <taxon>Embryophyta</taxon>
        <taxon>Tracheophyta</taxon>
        <taxon>Spermatophyta</taxon>
        <taxon>Magnoliopsida</taxon>
        <taxon>eudicotyledons</taxon>
        <taxon>Gunneridae</taxon>
        <taxon>Pentapetalae</taxon>
        <taxon>rosids</taxon>
        <taxon>Vitales</taxon>
        <taxon>Vitaceae</taxon>
        <taxon>Viteae</taxon>
        <taxon>Vitis</taxon>
    </lineage>
</organism>
<dbReference type="InterPro" id="IPR053168">
    <property type="entry name" value="Glutamic_endopeptidase"/>
</dbReference>
<feature type="transmembrane region" description="Helical" evidence="1">
    <location>
        <begin position="72"/>
        <end position="90"/>
    </location>
</feature>
<dbReference type="PANTHER" id="PTHR31589">
    <property type="entry name" value="PROTEIN, PUTATIVE (DUF239)-RELATED-RELATED"/>
    <property type="match status" value="1"/>
</dbReference>
<dbReference type="PROSITE" id="PS52045">
    <property type="entry name" value="NEPROSIN_PEP_CD"/>
    <property type="match status" value="1"/>
</dbReference>
<dbReference type="Pfam" id="PF03080">
    <property type="entry name" value="Neprosin"/>
    <property type="match status" value="1"/>
</dbReference>
<dbReference type="InterPro" id="IPR004314">
    <property type="entry name" value="Neprosin"/>
</dbReference>
<dbReference type="PANTHER" id="PTHR31589:SF223">
    <property type="entry name" value="PROTEIN, PUTATIVE (DUF239)-RELATED"/>
    <property type="match status" value="1"/>
</dbReference>
<sequence>MLGGKSDRVDVTICIGTNIDGFGGSRPDGLDICTKDTIDVPNSILNGVTKEASTCSERGSTYGMRVLKVKSMGLRVVLPYLLVCYLFLYYNGVEGYRKLSKEEDLEIEKELKRLNKPAVKTIKMRPTSPPRRVSPEKEVPKPDYKQVKLGLEGGGCPMGTVPIRRTTKDDLIRAKLYSEMHASKINPLTDEEPGKHFAVARTTENIDYDGVGAILSVWNLPAQAPQYTSGRVKIKNGAESLEAGWTVNPGLYGGDNRTRMYIYTNAGQAHCFNTQCGYIQASIDIPVDLVLEPVSTYGGQPYGITLSIYQDTINLNWYLKYDNNRTVIGWWPSRIFTNLGSTATGAEWGGEVFSPPNVPSPAMGSGHRIRLDTNYDAFFAAANIVVNNTIIKPPKVLKLFDDSSHFDVINKADVGGDPGYLILYGGVPGATGN</sequence>